<sequence>MAGLQSNIDFLSNKLEASFEAQEWKVMASTEEGQMTTLMPEILPSHSMQEQNSTTLNNMSNTNMIQMDRNTNMIKADNSMSNTNLNLTSPSSTNMSLLSLTNTNLKTDIHLK</sequence>
<organism evidence="1 2">
    <name type="scientific">Diploptera punctata</name>
    <name type="common">Pacific beetle cockroach</name>
    <dbReference type="NCBI Taxonomy" id="6984"/>
    <lineage>
        <taxon>Eukaryota</taxon>
        <taxon>Metazoa</taxon>
        <taxon>Ecdysozoa</taxon>
        <taxon>Arthropoda</taxon>
        <taxon>Hexapoda</taxon>
        <taxon>Insecta</taxon>
        <taxon>Pterygota</taxon>
        <taxon>Neoptera</taxon>
        <taxon>Polyneoptera</taxon>
        <taxon>Dictyoptera</taxon>
        <taxon>Blattodea</taxon>
        <taxon>Blaberoidea</taxon>
        <taxon>Blaberidae</taxon>
        <taxon>Diplopterinae</taxon>
        <taxon>Diploptera</taxon>
    </lineage>
</organism>
<protein>
    <submittedName>
        <fullName evidence="1">Uncharacterized protein</fullName>
    </submittedName>
</protein>
<evidence type="ECO:0000313" key="2">
    <source>
        <dbReference type="Proteomes" id="UP001233999"/>
    </source>
</evidence>
<keyword evidence="2" id="KW-1185">Reference proteome</keyword>
<reference evidence="1" key="1">
    <citation type="journal article" date="2023" name="IScience">
        <title>Live-bearing cockroach genome reveals convergent evolutionary mechanisms linked to viviparity in insects and beyond.</title>
        <authorList>
            <person name="Fouks B."/>
            <person name="Harrison M.C."/>
            <person name="Mikhailova A.A."/>
            <person name="Marchal E."/>
            <person name="English S."/>
            <person name="Carruthers M."/>
            <person name="Jennings E.C."/>
            <person name="Chiamaka E.L."/>
            <person name="Frigard R.A."/>
            <person name="Pippel M."/>
            <person name="Attardo G.M."/>
            <person name="Benoit J.B."/>
            <person name="Bornberg-Bauer E."/>
            <person name="Tobe S.S."/>
        </authorList>
    </citation>
    <scope>NUCLEOTIDE SEQUENCE</scope>
    <source>
        <strain evidence="1">Stay&amp;Tobe</strain>
    </source>
</reference>
<comment type="caution">
    <text evidence="1">The sequence shown here is derived from an EMBL/GenBank/DDBJ whole genome shotgun (WGS) entry which is preliminary data.</text>
</comment>
<dbReference type="Proteomes" id="UP001233999">
    <property type="component" value="Unassembled WGS sequence"/>
</dbReference>
<feature type="non-terminal residue" evidence="1">
    <location>
        <position position="1"/>
    </location>
</feature>
<name>A0AAD8EP49_DIPPU</name>
<dbReference type="EMBL" id="JASPKZ010001575">
    <property type="protein sequence ID" value="KAJ9597955.1"/>
    <property type="molecule type" value="Genomic_DNA"/>
</dbReference>
<reference evidence="1" key="2">
    <citation type="submission" date="2023-05" db="EMBL/GenBank/DDBJ databases">
        <authorList>
            <person name="Fouks B."/>
        </authorList>
    </citation>
    <scope>NUCLEOTIDE SEQUENCE</scope>
    <source>
        <strain evidence="1">Stay&amp;Tobe</strain>
        <tissue evidence="1">Testes</tissue>
    </source>
</reference>
<gene>
    <name evidence="1" type="ORF">L9F63_011194</name>
</gene>
<accession>A0AAD8EP49</accession>
<evidence type="ECO:0000313" key="1">
    <source>
        <dbReference type="EMBL" id="KAJ9597955.1"/>
    </source>
</evidence>
<proteinExistence type="predicted"/>
<dbReference type="AlphaFoldDB" id="A0AAD8EP49"/>